<feature type="transmembrane region" description="Helical" evidence="1">
    <location>
        <begin position="9"/>
        <end position="28"/>
    </location>
</feature>
<protein>
    <submittedName>
        <fullName evidence="2">Uncharacterized protein</fullName>
    </submittedName>
</protein>
<reference evidence="2 3" key="1">
    <citation type="journal article" date="2016" name="Front. Microbiol.">
        <title>Comparative Genomics Analysis of Streptomyces Species Reveals Their Adaptation to the Marine Environment and Their Diversity at the Genomic Level.</title>
        <authorList>
            <person name="Tian X."/>
            <person name="Zhang Z."/>
            <person name="Yang T."/>
            <person name="Chen M."/>
            <person name="Li J."/>
            <person name="Chen F."/>
            <person name="Yang J."/>
            <person name="Li W."/>
            <person name="Zhang B."/>
            <person name="Zhang Z."/>
            <person name="Wu J."/>
            <person name="Zhang C."/>
            <person name="Long L."/>
            <person name="Xiao J."/>
        </authorList>
    </citation>
    <scope>NUCLEOTIDE SEQUENCE [LARGE SCALE GENOMIC DNA]</scope>
    <source>
        <strain evidence="2 3">SCSIO M10379</strain>
    </source>
</reference>
<dbReference type="Proteomes" id="UP000175829">
    <property type="component" value="Unassembled WGS sequence"/>
</dbReference>
<keyword evidence="1" id="KW-1133">Transmembrane helix</keyword>
<evidence type="ECO:0000313" key="2">
    <source>
        <dbReference type="EMBL" id="OEU99030.1"/>
    </source>
</evidence>
<keyword evidence="1" id="KW-0812">Transmembrane</keyword>
<organism evidence="2 3">
    <name type="scientific">Streptomyces qinglanensis</name>
    <dbReference type="NCBI Taxonomy" id="943816"/>
    <lineage>
        <taxon>Bacteria</taxon>
        <taxon>Bacillati</taxon>
        <taxon>Actinomycetota</taxon>
        <taxon>Actinomycetes</taxon>
        <taxon>Kitasatosporales</taxon>
        <taxon>Streptomycetaceae</taxon>
        <taxon>Streptomyces</taxon>
    </lineage>
</organism>
<dbReference type="PATRIC" id="fig|943816.4.peg.2614"/>
<dbReference type="EMBL" id="LJGV01000022">
    <property type="protein sequence ID" value="OEU99030.1"/>
    <property type="molecule type" value="Genomic_DNA"/>
</dbReference>
<sequence>MSRPARQRAAVPYAISATCAVVGALLWVRGHDRMAQPPRSYGAYLAADGYTPSTWRVWSSALPQDRLGLYLVVFGILLAVGTRVFLARRG</sequence>
<evidence type="ECO:0000313" key="3">
    <source>
        <dbReference type="Proteomes" id="UP000175829"/>
    </source>
</evidence>
<comment type="caution">
    <text evidence="2">The sequence shown here is derived from an EMBL/GenBank/DDBJ whole genome shotgun (WGS) entry which is preliminary data.</text>
</comment>
<gene>
    <name evidence="2" type="ORF">AN217_15780</name>
</gene>
<dbReference type="RefSeq" id="WP_069991990.1">
    <property type="nucleotide sequence ID" value="NZ_LJGV01000022.1"/>
</dbReference>
<dbReference type="AlphaFoldDB" id="A0A1E7K529"/>
<feature type="transmembrane region" description="Helical" evidence="1">
    <location>
        <begin position="67"/>
        <end position="86"/>
    </location>
</feature>
<accession>A0A1E7K529</accession>
<keyword evidence="1" id="KW-0472">Membrane</keyword>
<name>A0A1E7K529_9ACTN</name>
<proteinExistence type="predicted"/>
<evidence type="ECO:0000256" key="1">
    <source>
        <dbReference type="SAM" id="Phobius"/>
    </source>
</evidence>